<accession>A0A0G0Z1S0</accession>
<dbReference type="AlphaFoldDB" id="A0A0G0Z1S0"/>
<keyword evidence="1 3" id="KW-0697">Rotamase</keyword>
<dbReference type="Gene3D" id="2.40.100.10">
    <property type="entry name" value="Cyclophilin-like"/>
    <property type="match status" value="1"/>
</dbReference>
<dbReference type="InterPro" id="IPR020892">
    <property type="entry name" value="Cyclophilin-type_PPIase_CS"/>
</dbReference>
<dbReference type="GO" id="GO:0006457">
    <property type="term" value="P:protein folding"/>
    <property type="evidence" value="ECO:0007669"/>
    <property type="project" value="InterPro"/>
</dbReference>
<dbReference type="InterPro" id="IPR044666">
    <property type="entry name" value="Cyclophilin_A-like"/>
</dbReference>
<dbReference type="PATRIC" id="fig|1618378.3.peg.708"/>
<dbReference type="SUPFAM" id="SSF50891">
    <property type="entry name" value="Cyclophilin-like"/>
    <property type="match status" value="1"/>
</dbReference>
<dbReference type="PROSITE" id="PS00170">
    <property type="entry name" value="CSA_PPIASE_1"/>
    <property type="match status" value="1"/>
</dbReference>
<dbReference type="GO" id="GO:0003755">
    <property type="term" value="F:peptidyl-prolyl cis-trans isomerase activity"/>
    <property type="evidence" value="ECO:0007669"/>
    <property type="project" value="UniProtKB-UniRule"/>
</dbReference>
<evidence type="ECO:0000313" key="5">
    <source>
        <dbReference type="EMBL" id="KKS42704.1"/>
    </source>
</evidence>
<evidence type="ECO:0000256" key="1">
    <source>
        <dbReference type="ARBA" id="ARBA00023110"/>
    </source>
</evidence>
<dbReference type="PANTHER" id="PTHR45625">
    <property type="entry name" value="PEPTIDYL-PROLYL CIS-TRANS ISOMERASE-RELATED"/>
    <property type="match status" value="1"/>
</dbReference>
<feature type="chain" id="PRO_5006515965" description="Peptidyl-prolyl cis-trans isomerase" evidence="3">
    <location>
        <begin position="21"/>
        <end position="221"/>
    </location>
</feature>
<dbReference type="EMBL" id="LCDA01000007">
    <property type="protein sequence ID" value="KKS42704.1"/>
    <property type="molecule type" value="Genomic_DNA"/>
</dbReference>
<comment type="caution">
    <text evidence="5">The sequence shown here is derived from an EMBL/GenBank/DDBJ whole genome shotgun (WGS) entry which is preliminary data.</text>
</comment>
<evidence type="ECO:0000256" key="2">
    <source>
        <dbReference type="ARBA" id="ARBA00023235"/>
    </source>
</evidence>
<sequence length="221" mass="23841">MKKLLLVIVSAILLSACSLTKTSSTPNYQISDIKINPTNMDNSTPTQTPLAENITAVIKTNKGTMKVALFPKIAPNTVRNFVELAKGTRINPLTGKKVSDKPFYDGVIFHRVIEGFMIQGGDPLGSGMGGPGYKFADEPVTEEYSRGTIAMANSGPNTNGSQFFIMHKDYPLPPSYTIFGRIDPKDAESLATVDAIATTSVNGSDKPLEDVIIQSIVIEEE</sequence>
<dbReference type="Proteomes" id="UP000033854">
    <property type="component" value="Unassembled WGS sequence"/>
</dbReference>
<dbReference type="PROSITE" id="PS51257">
    <property type="entry name" value="PROKAR_LIPOPROTEIN"/>
    <property type="match status" value="1"/>
</dbReference>
<comment type="function">
    <text evidence="3">PPIases accelerate the folding of proteins. It catalyzes the cis-trans isomerization of proline imidic peptide bonds in oligopeptides.</text>
</comment>
<dbReference type="PRINTS" id="PR00153">
    <property type="entry name" value="CSAPPISMRASE"/>
</dbReference>
<dbReference type="CDD" id="cd00317">
    <property type="entry name" value="cyclophilin"/>
    <property type="match status" value="1"/>
</dbReference>
<feature type="domain" description="PPIase cyclophilin-type" evidence="4">
    <location>
        <begin position="63"/>
        <end position="218"/>
    </location>
</feature>
<evidence type="ECO:0000313" key="6">
    <source>
        <dbReference type="Proteomes" id="UP000033854"/>
    </source>
</evidence>
<feature type="signal peptide" evidence="3">
    <location>
        <begin position="1"/>
        <end position="20"/>
    </location>
</feature>
<keyword evidence="3" id="KW-0732">Signal</keyword>
<organism evidence="5 6">
    <name type="scientific">Candidatus Collierbacteria bacterium GW2011_GWA2_42_17</name>
    <dbReference type="NCBI Taxonomy" id="1618378"/>
    <lineage>
        <taxon>Bacteria</taxon>
        <taxon>Candidatus Collieribacteriota</taxon>
    </lineage>
</organism>
<dbReference type="Pfam" id="PF00160">
    <property type="entry name" value="Pro_isomerase"/>
    <property type="match status" value="1"/>
</dbReference>
<dbReference type="EC" id="5.2.1.8" evidence="3"/>
<keyword evidence="2 3" id="KW-0413">Isomerase</keyword>
<protein>
    <recommendedName>
        <fullName evidence="3">Peptidyl-prolyl cis-trans isomerase</fullName>
        <shortName evidence="3">PPIase</shortName>
        <ecNumber evidence="3">5.2.1.8</ecNumber>
    </recommendedName>
</protein>
<proteinExistence type="inferred from homology"/>
<evidence type="ECO:0000259" key="4">
    <source>
        <dbReference type="PROSITE" id="PS50072"/>
    </source>
</evidence>
<dbReference type="PANTHER" id="PTHR45625:SF4">
    <property type="entry name" value="PEPTIDYLPROLYL ISOMERASE DOMAIN AND WD REPEAT-CONTAINING PROTEIN 1"/>
    <property type="match status" value="1"/>
</dbReference>
<dbReference type="PROSITE" id="PS50072">
    <property type="entry name" value="CSA_PPIASE_2"/>
    <property type="match status" value="1"/>
</dbReference>
<reference evidence="5 6" key="1">
    <citation type="journal article" date="2015" name="Nature">
        <title>rRNA introns, odd ribosomes, and small enigmatic genomes across a large radiation of phyla.</title>
        <authorList>
            <person name="Brown C.T."/>
            <person name="Hug L.A."/>
            <person name="Thomas B.C."/>
            <person name="Sharon I."/>
            <person name="Castelle C.J."/>
            <person name="Singh A."/>
            <person name="Wilkins M.J."/>
            <person name="Williams K.H."/>
            <person name="Banfield J.F."/>
        </authorList>
    </citation>
    <scope>NUCLEOTIDE SEQUENCE [LARGE SCALE GENOMIC DNA]</scope>
</reference>
<comment type="catalytic activity">
    <reaction evidence="3">
        <text>[protein]-peptidylproline (omega=180) = [protein]-peptidylproline (omega=0)</text>
        <dbReference type="Rhea" id="RHEA:16237"/>
        <dbReference type="Rhea" id="RHEA-COMP:10747"/>
        <dbReference type="Rhea" id="RHEA-COMP:10748"/>
        <dbReference type="ChEBI" id="CHEBI:83833"/>
        <dbReference type="ChEBI" id="CHEBI:83834"/>
        <dbReference type="EC" id="5.2.1.8"/>
    </reaction>
</comment>
<evidence type="ECO:0000256" key="3">
    <source>
        <dbReference type="RuleBase" id="RU363019"/>
    </source>
</evidence>
<name>A0A0G0Z1S0_9BACT</name>
<gene>
    <name evidence="5" type="ORF">UV06_C0007G0034</name>
</gene>
<comment type="similarity">
    <text evidence="3">Belongs to the cyclophilin-type PPIase family.</text>
</comment>
<dbReference type="InterPro" id="IPR029000">
    <property type="entry name" value="Cyclophilin-like_dom_sf"/>
</dbReference>
<dbReference type="InterPro" id="IPR002130">
    <property type="entry name" value="Cyclophilin-type_PPIase_dom"/>
</dbReference>